<comment type="catalytic activity">
    <reaction evidence="11">
        <text>[protein]-C-terminal S-[(2E,6E)-farnesyl]-L-cysteine methyl ester + H2O = [protein]-C-terminal S-[(2E,6E)-farnesyl]-L-cysteine + methanol + H(+)</text>
        <dbReference type="Rhea" id="RHEA:48520"/>
        <dbReference type="Rhea" id="RHEA-COMP:12125"/>
        <dbReference type="Rhea" id="RHEA-COMP:12126"/>
        <dbReference type="ChEBI" id="CHEBI:15377"/>
        <dbReference type="ChEBI" id="CHEBI:15378"/>
        <dbReference type="ChEBI" id="CHEBI:17790"/>
        <dbReference type="ChEBI" id="CHEBI:90510"/>
        <dbReference type="ChEBI" id="CHEBI:90511"/>
        <dbReference type="EC" id="3.1.1.n2"/>
    </reaction>
</comment>
<evidence type="ECO:0000313" key="15">
    <source>
        <dbReference type="EMBL" id="PIN26354.1"/>
    </source>
</evidence>
<evidence type="ECO:0000256" key="5">
    <source>
        <dbReference type="ARBA" id="ARBA00022824"/>
    </source>
</evidence>
<keyword evidence="8 13" id="KW-0472">Membrane</keyword>
<organism evidence="15 16">
    <name type="scientific">Handroanthus impetiginosus</name>
    <dbReference type="NCBI Taxonomy" id="429701"/>
    <lineage>
        <taxon>Eukaryota</taxon>
        <taxon>Viridiplantae</taxon>
        <taxon>Streptophyta</taxon>
        <taxon>Embryophyta</taxon>
        <taxon>Tracheophyta</taxon>
        <taxon>Spermatophyta</taxon>
        <taxon>Magnoliopsida</taxon>
        <taxon>eudicotyledons</taxon>
        <taxon>Gunneridae</taxon>
        <taxon>Pentapetalae</taxon>
        <taxon>asterids</taxon>
        <taxon>lamiids</taxon>
        <taxon>Lamiales</taxon>
        <taxon>Bignoniaceae</taxon>
        <taxon>Crescentiina</taxon>
        <taxon>Tabebuia alliance</taxon>
        <taxon>Handroanthus</taxon>
    </lineage>
</organism>
<dbReference type="GO" id="GO:0016787">
    <property type="term" value="F:hydrolase activity"/>
    <property type="evidence" value="ECO:0007669"/>
    <property type="project" value="UniProtKB-KW"/>
</dbReference>
<dbReference type="PANTHER" id="PTHR48081:SF33">
    <property type="entry name" value="KYNURENINE FORMAMIDASE"/>
    <property type="match status" value="1"/>
</dbReference>
<dbReference type="SUPFAM" id="SSF53474">
    <property type="entry name" value="alpha/beta-Hydrolases"/>
    <property type="match status" value="1"/>
</dbReference>
<evidence type="ECO:0000256" key="13">
    <source>
        <dbReference type="SAM" id="Phobius"/>
    </source>
</evidence>
<comment type="similarity">
    <text evidence="9">Belongs to the AB hydrolase superfamily. Isoprenylcysteine methylesterase family.</text>
</comment>
<keyword evidence="4" id="KW-0378">Hydrolase</keyword>
<dbReference type="EMBL" id="NKXS01000105">
    <property type="protein sequence ID" value="PIN26354.1"/>
    <property type="molecule type" value="Genomic_DNA"/>
</dbReference>
<dbReference type="Proteomes" id="UP000231279">
    <property type="component" value="Unassembled WGS sequence"/>
</dbReference>
<proteinExistence type="inferred from homology"/>
<evidence type="ECO:0000256" key="12">
    <source>
        <dbReference type="SAM" id="MobiDB-lite"/>
    </source>
</evidence>
<evidence type="ECO:0000256" key="11">
    <source>
        <dbReference type="ARBA" id="ARBA00049507"/>
    </source>
</evidence>
<reference evidence="16" key="1">
    <citation type="journal article" date="2018" name="Gigascience">
        <title>Genome assembly of the Pink Ipe (Handroanthus impetiginosus, Bignoniaceae), a highly valued, ecologically keystone Neotropical timber forest tree.</title>
        <authorList>
            <person name="Silva-Junior O.B."/>
            <person name="Grattapaglia D."/>
            <person name="Novaes E."/>
            <person name="Collevatti R.G."/>
        </authorList>
    </citation>
    <scope>NUCLEOTIDE SEQUENCE [LARGE SCALE GENOMIC DNA]</scope>
    <source>
        <strain evidence="16">cv. UFG-1</strain>
    </source>
</reference>
<evidence type="ECO:0000256" key="2">
    <source>
        <dbReference type="ARBA" id="ARBA00004653"/>
    </source>
</evidence>
<keyword evidence="5" id="KW-0256">Endoplasmic reticulum</keyword>
<dbReference type="InterPro" id="IPR049492">
    <property type="entry name" value="BD-FAE-like_dom"/>
</dbReference>
<evidence type="ECO:0000256" key="4">
    <source>
        <dbReference type="ARBA" id="ARBA00022801"/>
    </source>
</evidence>
<evidence type="ECO:0000256" key="3">
    <source>
        <dbReference type="ARBA" id="ARBA00022692"/>
    </source>
</evidence>
<evidence type="ECO:0000259" key="14">
    <source>
        <dbReference type="Pfam" id="PF20434"/>
    </source>
</evidence>
<evidence type="ECO:0000313" key="16">
    <source>
        <dbReference type="Proteomes" id="UP000231279"/>
    </source>
</evidence>
<keyword evidence="6 13" id="KW-1133">Transmembrane helix</keyword>
<feature type="compositionally biased region" description="Basic and acidic residues" evidence="12">
    <location>
        <begin position="12"/>
        <end position="21"/>
    </location>
</feature>
<feature type="transmembrane region" description="Helical" evidence="13">
    <location>
        <begin position="100"/>
        <end position="123"/>
    </location>
</feature>
<sequence length="425" mass="47301">MEASPSLPADLGSRDTRHDIPEDMETDSLIRVSSFPPSSLNQQRRRRVVNKAGSFPARPSRQQSFGREIGHAAAETYLLTRLSFKLLSYLGIGYRWITRLLALALYAMLLMPGFLQVAFHYFFSSQVRRSIVYGDQPRNRLDLYLPTRIDGLKPVVIFVTGGAWIIGYKAWGSLLGLHLAERDIIVACLDYRNFPQGTISDMINDVSQGIAYICSNIIELGGDPNKIYLMGQSAGAHISACALLQQAVKESRDESISWSVSQINAYFGLSGGYNLLKLVDHFHRRGLYSSIFLSIMEGEKALEQFSPEIIVQNESSSGAVSLLPRMILFHGTSDYSIPSDSSKTFVDTLQRVGAQAELILYAGKTHTDLFLQDPLRGGQDELFDYLVAFIHSDDKEALARDAAAPPRRRFVPEILLKLAGQVSPF</sequence>
<dbReference type="InterPro" id="IPR050300">
    <property type="entry name" value="GDXG_lipolytic_enzyme"/>
</dbReference>
<name>A0A2G9I9D6_9LAMI</name>
<gene>
    <name evidence="15" type="ORF">CDL12_00893</name>
</gene>
<comment type="caution">
    <text evidence="15">The sequence shown here is derived from an EMBL/GenBank/DDBJ whole genome shotgun (WGS) entry which is preliminary data.</text>
</comment>
<evidence type="ECO:0000256" key="9">
    <source>
        <dbReference type="ARBA" id="ARBA00038028"/>
    </source>
</evidence>
<dbReference type="Pfam" id="PF20434">
    <property type="entry name" value="BD-FAE"/>
    <property type="match status" value="1"/>
</dbReference>
<evidence type="ECO:0000256" key="8">
    <source>
        <dbReference type="ARBA" id="ARBA00023136"/>
    </source>
</evidence>
<dbReference type="STRING" id="429701.A0A2G9I9D6"/>
<dbReference type="Gene3D" id="3.40.50.1820">
    <property type="entry name" value="alpha/beta hydrolase"/>
    <property type="match status" value="1"/>
</dbReference>
<dbReference type="InterPro" id="IPR029058">
    <property type="entry name" value="AB_hydrolase_fold"/>
</dbReference>
<dbReference type="GO" id="GO:0000139">
    <property type="term" value="C:Golgi membrane"/>
    <property type="evidence" value="ECO:0007669"/>
    <property type="project" value="UniProtKB-SubCell"/>
</dbReference>
<dbReference type="PANTHER" id="PTHR48081">
    <property type="entry name" value="AB HYDROLASE SUPERFAMILY PROTEIN C4A8.06C"/>
    <property type="match status" value="1"/>
</dbReference>
<keyword evidence="7" id="KW-0333">Golgi apparatus</keyword>
<evidence type="ECO:0000256" key="1">
    <source>
        <dbReference type="ARBA" id="ARBA00004586"/>
    </source>
</evidence>
<dbReference type="AlphaFoldDB" id="A0A2G9I9D6"/>
<comment type="subcellular location">
    <subcellularLocation>
        <location evidence="1">Endoplasmic reticulum membrane</location>
    </subcellularLocation>
    <subcellularLocation>
        <location evidence="2">Golgi apparatus membrane</location>
        <topology evidence="2">Multi-pass membrane protein</topology>
    </subcellularLocation>
</comment>
<dbReference type="EC" id="3.1.1.n2" evidence="10"/>
<accession>A0A2G9I9D6</accession>
<keyword evidence="16" id="KW-1185">Reference proteome</keyword>
<dbReference type="FunFam" id="3.40.50.1820:FF:000084">
    <property type="entry name" value="Isoprenylcysteine alpha-carbonyl methylesterase ICME"/>
    <property type="match status" value="1"/>
</dbReference>
<dbReference type="OrthoDB" id="6495301at2759"/>
<dbReference type="GO" id="GO:0005789">
    <property type="term" value="C:endoplasmic reticulum membrane"/>
    <property type="evidence" value="ECO:0007669"/>
    <property type="project" value="UniProtKB-SubCell"/>
</dbReference>
<feature type="region of interest" description="Disordered" evidence="12">
    <location>
        <begin position="1"/>
        <end position="27"/>
    </location>
</feature>
<keyword evidence="3 13" id="KW-0812">Transmembrane</keyword>
<evidence type="ECO:0000256" key="10">
    <source>
        <dbReference type="ARBA" id="ARBA00038928"/>
    </source>
</evidence>
<protein>
    <recommendedName>
        <fullName evidence="10">protein-S-isoprenylcysteine alpha-carbonyl methylesterase</fullName>
        <ecNumber evidence="10">3.1.1.n2</ecNumber>
    </recommendedName>
</protein>
<evidence type="ECO:0000256" key="6">
    <source>
        <dbReference type="ARBA" id="ARBA00022989"/>
    </source>
</evidence>
<feature type="domain" description="BD-FAE-like" evidence="14">
    <location>
        <begin position="141"/>
        <end position="349"/>
    </location>
</feature>
<evidence type="ECO:0000256" key="7">
    <source>
        <dbReference type="ARBA" id="ARBA00023034"/>
    </source>
</evidence>